<evidence type="ECO:0000256" key="6">
    <source>
        <dbReference type="SAM" id="Coils"/>
    </source>
</evidence>
<dbReference type="InterPro" id="IPR003838">
    <property type="entry name" value="ABC3_permease_C"/>
</dbReference>
<gene>
    <name evidence="9" type="ORF">JHK62_00145</name>
</gene>
<reference evidence="9 10" key="1">
    <citation type="journal article" date="2021" name="Int. J. Syst. Evol. Microbiol.">
        <title>Streptococcus vicugnae sp. nov., isolated from faeces of alpacas (Vicugna pacos) and cattle (Bos taurus), Streptococcus zalophi sp. nov., and Streptococcus pacificus sp. nov., isolated from respiratory tract of California sea lions (Zalophus californianus).</title>
        <authorList>
            <person name="Volokhov D.V."/>
            <person name="Zagorodnyaya T.A."/>
            <person name="Shen Z."/>
            <person name="Blom J."/>
            <person name="Furtak V.A."/>
            <person name="Eisenberg T."/>
            <person name="Fan P."/>
            <person name="Jeong K.C."/>
            <person name="Gao Y."/>
            <person name="Zhang S."/>
            <person name="Amselle M."/>
        </authorList>
    </citation>
    <scope>NUCLEOTIDE SEQUENCE [LARGE SCALE GENOMIC DNA]</scope>
    <source>
        <strain evidence="9 10">CSL7591</strain>
    </source>
</reference>
<dbReference type="InterPro" id="IPR038766">
    <property type="entry name" value="Membrane_comp_ABC_pdt"/>
</dbReference>
<evidence type="ECO:0000259" key="8">
    <source>
        <dbReference type="Pfam" id="PF02687"/>
    </source>
</evidence>
<feature type="transmembrane region" description="Helical" evidence="7">
    <location>
        <begin position="740"/>
        <end position="764"/>
    </location>
</feature>
<evidence type="ECO:0000313" key="10">
    <source>
        <dbReference type="Proteomes" id="UP000653045"/>
    </source>
</evidence>
<keyword evidence="4 7" id="KW-1133">Transmembrane helix</keyword>
<comment type="caution">
    <text evidence="9">The sequence shown here is derived from an EMBL/GenBank/DDBJ whole genome shotgun (WGS) entry which is preliminary data.</text>
</comment>
<feature type="domain" description="ABC3 transporter permease C-terminal" evidence="8">
    <location>
        <begin position="742"/>
        <end position="860"/>
    </location>
</feature>
<evidence type="ECO:0000256" key="5">
    <source>
        <dbReference type="ARBA" id="ARBA00023136"/>
    </source>
</evidence>
<evidence type="ECO:0000256" key="3">
    <source>
        <dbReference type="ARBA" id="ARBA00022692"/>
    </source>
</evidence>
<dbReference type="RefSeq" id="WP_199574667.1">
    <property type="nucleotide sequence ID" value="NZ_JAENBO010000001.1"/>
</dbReference>
<feature type="transmembrane region" description="Helical" evidence="7">
    <location>
        <begin position="20"/>
        <end position="40"/>
    </location>
</feature>
<keyword evidence="5 7" id="KW-0472">Membrane</keyword>
<feature type="coiled-coil region" evidence="6">
    <location>
        <begin position="214"/>
        <end position="322"/>
    </location>
</feature>
<protein>
    <submittedName>
        <fullName evidence="9">FtsX-like permease family protein</fullName>
    </submittedName>
</protein>
<feature type="transmembrane region" description="Helical" evidence="7">
    <location>
        <begin position="445"/>
        <end position="470"/>
    </location>
</feature>
<accession>A0ABS0ZGD4</accession>
<name>A0ABS0ZGD4_9STRE</name>
<dbReference type="PANTHER" id="PTHR30287:SF1">
    <property type="entry name" value="INNER MEMBRANE PROTEIN"/>
    <property type="match status" value="1"/>
</dbReference>
<feature type="transmembrane region" description="Helical" evidence="7">
    <location>
        <begin position="830"/>
        <end position="852"/>
    </location>
</feature>
<dbReference type="PANTHER" id="PTHR30287">
    <property type="entry name" value="MEMBRANE COMPONENT OF PREDICTED ABC SUPERFAMILY METABOLITE UPTAKE TRANSPORTER"/>
    <property type="match status" value="1"/>
</dbReference>
<feature type="domain" description="ABC3 transporter permease C-terminal" evidence="8">
    <location>
        <begin position="356"/>
        <end position="472"/>
    </location>
</feature>
<evidence type="ECO:0000256" key="4">
    <source>
        <dbReference type="ARBA" id="ARBA00022989"/>
    </source>
</evidence>
<organism evidence="9 10">
    <name type="scientific">Streptococcus pacificus</name>
    <dbReference type="NCBI Taxonomy" id="2740577"/>
    <lineage>
        <taxon>Bacteria</taxon>
        <taxon>Bacillati</taxon>
        <taxon>Bacillota</taxon>
        <taxon>Bacilli</taxon>
        <taxon>Lactobacillales</taxon>
        <taxon>Streptococcaceae</taxon>
        <taxon>Streptococcus</taxon>
    </lineage>
</organism>
<evidence type="ECO:0000313" key="9">
    <source>
        <dbReference type="EMBL" id="MBJ8325091.1"/>
    </source>
</evidence>
<evidence type="ECO:0000256" key="1">
    <source>
        <dbReference type="ARBA" id="ARBA00004651"/>
    </source>
</evidence>
<dbReference type="EMBL" id="JAENBO010000001">
    <property type="protein sequence ID" value="MBJ8325091.1"/>
    <property type="molecule type" value="Genomic_DNA"/>
</dbReference>
<comment type="subcellular location">
    <subcellularLocation>
        <location evidence="1">Cell membrane</location>
        <topology evidence="1">Multi-pass membrane protein</topology>
    </subcellularLocation>
</comment>
<feature type="transmembrane region" description="Helical" evidence="7">
    <location>
        <begin position="352"/>
        <end position="371"/>
    </location>
</feature>
<keyword evidence="10" id="KW-1185">Reference proteome</keyword>
<evidence type="ECO:0000256" key="7">
    <source>
        <dbReference type="SAM" id="Phobius"/>
    </source>
</evidence>
<feature type="transmembrane region" description="Helical" evidence="7">
    <location>
        <begin position="523"/>
        <end position="543"/>
    </location>
</feature>
<evidence type="ECO:0000256" key="2">
    <source>
        <dbReference type="ARBA" id="ARBA00022475"/>
    </source>
</evidence>
<feature type="transmembrane region" description="Helical" evidence="7">
    <location>
        <begin position="784"/>
        <end position="810"/>
    </location>
</feature>
<keyword evidence="6" id="KW-0175">Coiled coil</keyword>
<keyword evidence="3 7" id="KW-0812">Transmembrane</keyword>
<dbReference type="Proteomes" id="UP000653045">
    <property type="component" value="Unassembled WGS sequence"/>
</dbReference>
<proteinExistence type="predicted"/>
<feature type="transmembrane region" description="Helical" evidence="7">
    <location>
        <begin position="401"/>
        <end position="425"/>
    </location>
</feature>
<dbReference type="Pfam" id="PF02687">
    <property type="entry name" value="FtsX"/>
    <property type="match status" value="2"/>
</dbReference>
<keyword evidence="2" id="KW-1003">Cell membrane</keyword>
<sequence>MKKLALNSLRTIKRNWTRLLSITILIALSNFVLIGLFSTGPNMRETIAKTYQRENLADAHIVSTDLISEDDKTELSKAPFIKAIEYQTVIDAKLNDKVIRLISLPEKISKLDLTQGRLPKKEDEIAIGEQSQHKVGDTITITSNDLTSSHFKVVGIVKSSEFMSKRSLGVTSLGDGTIHYFGVLTKNTFQKADNIAKIIFKDTENKEVYSKTYNDAVEENIASLEKITQRLTSKHRELALEEINKALENIELASDQLISSKEAIEKQIATIEQFETGDSNVAGTDEQFQQEKKQLLAHLEEIKKQENKLNEQKMTLENKKKQLSFLMLTVDNRTEFSVGYSDYGNTATRIDILATILPVIFFIISLMVSITTMKRMVTEKRIEMGALRSLGFTKNEVMREFIIFSGITALLGSLIGTSLGIFLLPKMIFNIFSNGSYILDDMIVVYQWPLISLSFILSFFSTLLAVYFAAKKELKEFPSQLMHTKAPQKKNSIFLESFPRVWRAISFSNKLTLRNSFRYKSRLLMTILGVMLSTSLLILGIGIKDSLSLLVPTQYQEITTYDMMTIFNPHSLDLEDYQKTIADYANQKKKILFKNLSIHDNNFLEPQSVQLLVANDLTNFITLDKKPTEKGVVVTQKLATSLGLKNGDSLSVRDLEGYSKTLTVIGTTNNHVGHMIYMTPDYYESVFNEAYQENAYLIKSQKAFDPFLKKISQYEASVGIIQNQVLKQNVKDFLKGLDGILMIIVAISMLLVLIVLFTLTSINISEREKELATIKVLGFYQKEVLFYIFKETILLTLIGILFGIGLGYVLHRFVMTVLPPARLLAIQGLTWHNIAIATGAVLSFTLIVMLIMNKHIRKIDMLTALKSVE</sequence>